<accession>A0A3M7QJ92</accession>
<dbReference type="Proteomes" id="UP000276133">
    <property type="component" value="Unassembled WGS sequence"/>
</dbReference>
<keyword evidence="1" id="KW-0812">Transmembrane</keyword>
<name>A0A3M7QJ92_BRAPC</name>
<organism evidence="2 3">
    <name type="scientific">Brachionus plicatilis</name>
    <name type="common">Marine rotifer</name>
    <name type="synonym">Brachionus muelleri</name>
    <dbReference type="NCBI Taxonomy" id="10195"/>
    <lineage>
        <taxon>Eukaryota</taxon>
        <taxon>Metazoa</taxon>
        <taxon>Spiralia</taxon>
        <taxon>Gnathifera</taxon>
        <taxon>Rotifera</taxon>
        <taxon>Eurotatoria</taxon>
        <taxon>Monogononta</taxon>
        <taxon>Pseudotrocha</taxon>
        <taxon>Ploima</taxon>
        <taxon>Brachionidae</taxon>
        <taxon>Brachionus</taxon>
    </lineage>
</organism>
<reference evidence="2 3" key="1">
    <citation type="journal article" date="2018" name="Sci. Rep.">
        <title>Genomic signatures of local adaptation to the degree of environmental predictability in rotifers.</title>
        <authorList>
            <person name="Franch-Gras L."/>
            <person name="Hahn C."/>
            <person name="Garcia-Roger E.M."/>
            <person name="Carmona M.J."/>
            <person name="Serra M."/>
            <person name="Gomez A."/>
        </authorList>
    </citation>
    <scope>NUCLEOTIDE SEQUENCE [LARGE SCALE GENOMIC DNA]</scope>
    <source>
        <strain evidence="2">HYR1</strain>
    </source>
</reference>
<dbReference type="AlphaFoldDB" id="A0A3M7QJ92"/>
<comment type="caution">
    <text evidence="2">The sequence shown here is derived from an EMBL/GenBank/DDBJ whole genome shotgun (WGS) entry which is preliminary data.</text>
</comment>
<keyword evidence="1" id="KW-1133">Transmembrane helix</keyword>
<feature type="transmembrane region" description="Helical" evidence="1">
    <location>
        <begin position="24"/>
        <end position="43"/>
    </location>
</feature>
<keyword evidence="1" id="KW-0472">Membrane</keyword>
<keyword evidence="3" id="KW-1185">Reference proteome</keyword>
<sequence>MKKLEIKRSNLNQENKNYLSKHNASFSIFFSNLTIYTIIWQYISNNIAKYANSMFDDEYNKERKFMINW</sequence>
<dbReference type="EMBL" id="REGN01006021">
    <property type="protein sequence ID" value="RNA11204.1"/>
    <property type="molecule type" value="Genomic_DNA"/>
</dbReference>
<evidence type="ECO:0000313" key="2">
    <source>
        <dbReference type="EMBL" id="RNA11204.1"/>
    </source>
</evidence>
<proteinExistence type="predicted"/>
<evidence type="ECO:0000256" key="1">
    <source>
        <dbReference type="SAM" id="Phobius"/>
    </source>
</evidence>
<evidence type="ECO:0000313" key="3">
    <source>
        <dbReference type="Proteomes" id="UP000276133"/>
    </source>
</evidence>
<gene>
    <name evidence="2" type="ORF">BpHYR1_049727</name>
</gene>
<protein>
    <submittedName>
        <fullName evidence="2">Uncharacterized protein</fullName>
    </submittedName>
</protein>